<feature type="compositionally biased region" description="Basic and acidic residues" evidence="5">
    <location>
        <begin position="93"/>
        <end position="107"/>
    </location>
</feature>
<sequence length="322" mass="34039">MGQPGARPACSLAPHAGVAALWEGAALVSKRIILLDSDEDCEGPSARAAELAASPRPGPHRPPATESRTGTGAGAADCPRRRGASRQQIHCRAPRDRAEARPRRGDDLTLAELANAAAQPAARKRPREAAREREPPLAAPHRGGAGDQRPGPSALEHRAEVQTLLAAALGGDARARALARDAEEALFQRLPEAQRYARQARAVLFNLRSDPRGGLREGLRGGSVQAASLAAMTSEDMSSGAKLAERARLRREALEATTLKQDQQLSTSDFTCEKCSGTAATYSQSMATESCIRSGGEPVMTAVTFVTCSTCGFQWTERSGFA</sequence>
<proteinExistence type="predicted"/>
<dbReference type="InterPro" id="IPR003618">
    <property type="entry name" value="TFIIS_cen_dom"/>
</dbReference>
<organism evidence="8 9">
    <name type="scientific">Prorocentrum cordatum</name>
    <dbReference type="NCBI Taxonomy" id="2364126"/>
    <lineage>
        <taxon>Eukaryota</taxon>
        <taxon>Sar</taxon>
        <taxon>Alveolata</taxon>
        <taxon>Dinophyceae</taxon>
        <taxon>Prorocentrales</taxon>
        <taxon>Prorocentraceae</taxon>
        <taxon>Prorocentrum</taxon>
    </lineage>
</organism>
<dbReference type="PROSITE" id="PS51133">
    <property type="entry name" value="ZF_TFIIS_2"/>
    <property type="match status" value="1"/>
</dbReference>
<evidence type="ECO:0000313" key="9">
    <source>
        <dbReference type="Proteomes" id="UP001189429"/>
    </source>
</evidence>
<gene>
    <name evidence="8" type="ORF">PCOR1329_LOCUS31955</name>
</gene>
<dbReference type="Gene3D" id="1.10.472.30">
    <property type="entry name" value="Transcription elongation factor S-II, central domain"/>
    <property type="match status" value="1"/>
</dbReference>
<protein>
    <recommendedName>
        <fullName evidence="10">TFIIS central domain-containing protein</fullName>
    </recommendedName>
</protein>
<dbReference type="SUPFAM" id="SSF46942">
    <property type="entry name" value="Elongation factor TFIIS domain 2"/>
    <property type="match status" value="1"/>
</dbReference>
<accession>A0ABN9SRN8</accession>
<dbReference type="SUPFAM" id="SSF57783">
    <property type="entry name" value="Zinc beta-ribbon"/>
    <property type="match status" value="1"/>
</dbReference>
<evidence type="ECO:0000256" key="4">
    <source>
        <dbReference type="PROSITE-ProRule" id="PRU00472"/>
    </source>
</evidence>
<dbReference type="SMART" id="SM00440">
    <property type="entry name" value="ZnF_C2C2"/>
    <property type="match status" value="1"/>
</dbReference>
<dbReference type="Pfam" id="PF07500">
    <property type="entry name" value="TFIIS_M"/>
    <property type="match status" value="1"/>
</dbReference>
<dbReference type="PANTHER" id="PTHR11477:SF3">
    <property type="entry name" value="TRANSCRIPTION ELONGATION FACTOR A PROTEIN 2"/>
    <property type="match status" value="1"/>
</dbReference>
<feature type="domain" description="TFIIS-type" evidence="6">
    <location>
        <begin position="268"/>
        <end position="316"/>
    </location>
</feature>
<dbReference type="Gene3D" id="2.20.25.10">
    <property type="match status" value="1"/>
</dbReference>
<feature type="compositionally biased region" description="Low complexity" evidence="5">
    <location>
        <begin position="108"/>
        <end position="121"/>
    </location>
</feature>
<keyword evidence="1" id="KW-0479">Metal-binding</keyword>
<feature type="region of interest" description="Disordered" evidence="5">
    <location>
        <begin position="41"/>
        <end position="155"/>
    </location>
</feature>
<evidence type="ECO:0000256" key="2">
    <source>
        <dbReference type="ARBA" id="ARBA00022771"/>
    </source>
</evidence>
<evidence type="ECO:0000259" key="7">
    <source>
        <dbReference type="PROSITE" id="PS51321"/>
    </source>
</evidence>
<dbReference type="EMBL" id="CAUYUJ010012780">
    <property type="protein sequence ID" value="CAK0834565.1"/>
    <property type="molecule type" value="Genomic_DNA"/>
</dbReference>
<dbReference type="PROSITE" id="PS51321">
    <property type="entry name" value="TFIIS_CENTRAL"/>
    <property type="match status" value="1"/>
</dbReference>
<evidence type="ECO:0000259" key="6">
    <source>
        <dbReference type="PROSITE" id="PS51133"/>
    </source>
</evidence>
<keyword evidence="3" id="KW-0862">Zinc</keyword>
<dbReference type="InterPro" id="IPR001222">
    <property type="entry name" value="Znf_TFIIS"/>
</dbReference>
<dbReference type="Proteomes" id="UP001189429">
    <property type="component" value="Unassembled WGS sequence"/>
</dbReference>
<name>A0ABN9SRN8_9DINO</name>
<reference evidence="8" key="1">
    <citation type="submission" date="2023-10" db="EMBL/GenBank/DDBJ databases">
        <authorList>
            <person name="Chen Y."/>
            <person name="Shah S."/>
            <person name="Dougan E. K."/>
            <person name="Thang M."/>
            <person name="Chan C."/>
        </authorList>
    </citation>
    <scope>NUCLEOTIDE SEQUENCE [LARGE SCALE GENOMIC DNA]</scope>
</reference>
<dbReference type="PANTHER" id="PTHR11477">
    <property type="entry name" value="TRANSCRIPTION FACTOR S-II ZINC FINGER DOMAIN-CONTAINING PROTEIN"/>
    <property type="match status" value="1"/>
</dbReference>
<dbReference type="InterPro" id="IPR036575">
    <property type="entry name" value="TFIIS_cen_dom_sf"/>
</dbReference>
<evidence type="ECO:0000256" key="5">
    <source>
        <dbReference type="SAM" id="MobiDB-lite"/>
    </source>
</evidence>
<evidence type="ECO:0000256" key="1">
    <source>
        <dbReference type="ARBA" id="ARBA00022723"/>
    </source>
</evidence>
<feature type="domain" description="TFIIS central" evidence="7">
    <location>
        <begin position="157"/>
        <end position="265"/>
    </location>
</feature>
<evidence type="ECO:0000256" key="3">
    <source>
        <dbReference type="ARBA" id="ARBA00022833"/>
    </source>
</evidence>
<evidence type="ECO:0008006" key="10">
    <source>
        <dbReference type="Google" id="ProtNLM"/>
    </source>
</evidence>
<comment type="caution">
    <text evidence="8">The sequence shown here is derived from an EMBL/GenBank/DDBJ whole genome shotgun (WGS) entry which is preliminary data.</text>
</comment>
<keyword evidence="2 4" id="KW-0863">Zinc-finger</keyword>
<keyword evidence="9" id="KW-1185">Reference proteome</keyword>
<evidence type="ECO:0000313" key="8">
    <source>
        <dbReference type="EMBL" id="CAK0834565.1"/>
    </source>
</evidence>